<name>A0A170PQK9_9ZZZZ</name>
<reference evidence="3" key="1">
    <citation type="submission" date="2015-10" db="EMBL/GenBank/DDBJ databases">
        <authorList>
            <person name="Gilbert D.G."/>
        </authorList>
    </citation>
    <scope>NUCLEOTIDE SEQUENCE</scope>
</reference>
<organism evidence="3">
    <name type="scientific">hydrothermal vent metagenome</name>
    <dbReference type="NCBI Taxonomy" id="652676"/>
    <lineage>
        <taxon>unclassified sequences</taxon>
        <taxon>metagenomes</taxon>
        <taxon>ecological metagenomes</taxon>
    </lineage>
</organism>
<proteinExistence type="predicted"/>
<evidence type="ECO:0000313" key="3">
    <source>
        <dbReference type="EMBL" id="CUS50146.1"/>
    </source>
</evidence>
<evidence type="ECO:0000259" key="1">
    <source>
        <dbReference type="Pfam" id="PF00557"/>
    </source>
</evidence>
<gene>
    <name evidence="3" type="ORF">MGWOODY_XGa1024</name>
</gene>
<dbReference type="InterPro" id="IPR029149">
    <property type="entry name" value="Creatin/AminoP/Spt16_N"/>
</dbReference>
<dbReference type="Gene3D" id="3.40.350.10">
    <property type="entry name" value="Creatinase/prolidase N-terminal domain"/>
    <property type="match status" value="1"/>
</dbReference>
<dbReference type="Pfam" id="PF00557">
    <property type="entry name" value="Peptidase_M24"/>
    <property type="match status" value="1"/>
</dbReference>
<sequence length="388" mass="42041">MSAEYAVFTQTEHKNRLARARDMLAACGFEVCVSVAPETHYYLAGYDAWVGVNSPQALVFSISEETEPTLIVRNVDTRLATETTWLSDIRKYQLFADDFSKLVAGIVREKGWTGGRIAMELQSYALNAALYSELASALKPAEIFDATRLLGDLRIIKSETEMRYVREAAGYANLGLDAAREALQAGVTEIEVAAAVEGTMRAAGSDYWAIPTEISSGTRTPGGHATPRERVIELGDIVHFEFAGVSCRYHATAVHTMACGAPNSRAAELYEIARASLAAGVSQCHAGAWVADIEEASLEPIRAAGLEAYANMRFGYGIGLAYPPVWLETLQISRGFEDRLAPGMVFVLHAYLQLDHENIGIIQGGTWALTTDGLEQLVGGGDLPLEIV</sequence>
<dbReference type="Gene3D" id="3.90.230.10">
    <property type="entry name" value="Creatinase/methionine aminopeptidase superfamily"/>
    <property type="match status" value="1"/>
</dbReference>
<dbReference type="SUPFAM" id="SSF53092">
    <property type="entry name" value="Creatinase/prolidase N-terminal domain"/>
    <property type="match status" value="1"/>
</dbReference>
<evidence type="ECO:0000259" key="2">
    <source>
        <dbReference type="Pfam" id="PF01321"/>
    </source>
</evidence>
<feature type="domain" description="Creatinase N-terminal" evidence="2">
    <location>
        <begin position="16"/>
        <end position="156"/>
    </location>
</feature>
<protein>
    <submittedName>
        <fullName evidence="3">Peptidase M24</fullName>
    </submittedName>
</protein>
<dbReference type="PANTHER" id="PTHR46112">
    <property type="entry name" value="AMINOPEPTIDASE"/>
    <property type="match status" value="1"/>
</dbReference>
<dbReference type="PANTHER" id="PTHR46112:SF2">
    <property type="entry name" value="XAA-PRO AMINOPEPTIDASE P-RELATED"/>
    <property type="match status" value="1"/>
</dbReference>
<dbReference type="AlphaFoldDB" id="A0A170PQK9"/>
<dbReference type="InterPro" id="IPR050659">
    <property type="entry name" value="Peptidase_M24B"/>
</dbReference>
<feature type="domain" description="Peptidase M24" evidence="1">
    <location>
        <begin position="165"/>
        <end position="354"/>
    </location>
</feature>
<dbReference type="InterPro" id="IPR000587">
    <property type="entry name" value="Creatinase_N"/>
</dbReference>
<dbReference type="InterPro" id="IPR036005">
    <property type="entry name" value="Creatinase/aminopeptidase-like"/>
</dbReference>
<dbReference type="InterPro" id="IPR000994">
    <property type="entry name" value="Pept_M24"/>
</dbReference>
<dbReference type="Pfam" id="PF01321">
    <property type="entry name" value="Creatinase_N"/>
    <property type="match status" value="1"/>
</dbReference>
<accession>A0A170PQK9</accession>
<dbReference type="EMBL" id="CZRL01000010">
    <property type="protein sequence ID" value="CUS50146.1"/>
    <property type="molecule type" value="Genomic_DNA"/>
</dbReference>
<dbReference type="CDD" id="cd01066">
    <property type="entry name" value="APP_MetAP"/>
    <property type="match status" value="1"/>
</dbReference>
<dbReference type="SUPFAM" id="SSF55920">
    <property type="entry name" value="Creatinase/aminopeptidase"/>
    <property type="match status" value="1"/>
</dbReference>